<dbReference type="InterPro" id="IPR004860">
    <property type="entry name" value="LAGLIDADG_dom"/>
</dbReference>
<feature type="domain" description="Homing endonuclease LAGLIDADG" evidence="1">
    <location>
        <begin position="64"/>
        <end position="152"/>
    </location>
</feature>
<dbReference type="InterPro" id="IPR027434">
    <property type="entry name" value="Homing_endonucl"/>
</dbReference>
<dbReference type="EMBL" id="MK550697">
    <property type="protein sequence ID" value="QBM09645.1"/>
    <property type="molecule type" value="Genomic_DNA"/>
</dbReference>
<feature type="domain" description="Homing endonuclease LAGLIDADG" evidence="1">
    <location>
        <begin position="178"/>
        <end position="273"/>
    </location>
</feature>
<proteinExistence type="predicted"/>
<keyword evidence="2" id="KW-0496">Mitochondrion</keyword>
<dbReference type="InterPro" id="IPR051289">
    <property type="entry name" value="LAGLIDADG_Endonuclease"/>
</dbReference>
<reference evidence="2" key="1">
    <citation type="submission" date="2019-02" db="EMBL/GenBank/DDBJ databases">
        <authorList>
            <person name="Fang M.L."/>
            <person name="Zhang Y."/>
        </authorList>
    </citation>
    <scope>NUCLEOTIDE SEQUENCE</scope>
    <source>
        <strain evidence="2">YMF1.01838</strain>
    </source>
</reference>
<gene>
    <name evidence="2" type="primary">orf305</name>
</gene>
<evidence type="ECO:0000259" key="1">
    <source>
        <dbReference type="Pfam" id="PF00961"/>
    </source>
</evidence>
<dbReference type="GO" id="GO:0004519">
    <property type="term" value="F:endonuclease activity"/>
    <property type="evidence" value="ECO:0007669"/>
    <property type="project" value="InterPro"/>
</dbReference>
<geneLocation type="mitochondrion" evidence="2"/>
<dbReference type="GO" id="GO:0005739">
    <property type="term" value="C:mitochondrion"/>
    <property type="evidence" value="ECO:0007669"/>
    <property type="project" value="UniProtKB-ARBA"/>
</dbReference>
<protein>
    <recommendedName>
        <fullName evidence="1">Homing endonuclease LAGLIDADG domain-containing protein</fullName>
    </recommendedName>
</protein>
<dbReference type="AlphaFoldDB" id="A0A482DQR6"/>
<dbReference type="Gene3D" id="3.10.28.10">
    <property type="entry name" value="Homing endonucleases"/>
    <property type="match status" value="2"/>
</dbReference>
<dbReference type="SUPFAM" id="SSF55608">
    <property type="entry name" value="Homing endonucleases"/>
    <property type="match status" value="2"/>
</dbReference>
<organism evidence="2">
    <name type="scientific">Dactylella sp</name>
    <dbReference type="NCBI Taxonomy" id="1814903"/>
    <lineage>
        <taxon>Eukaryota</taxon>
        <taxon>Fungi</taxon>
        <taxon>Dikarya</taxon>
        <taxon>Ascomycota</taxon>
        <taxon>Pezizomycotina</taxon>
        <taxon>Orbiliomycetes</taxon>
        <taxon>Orbiliales</taxon>
        <taxon>Orbiliaceae</taxon>
        <taxon>Dactylella</taxon>
    </lineage>
</organism>
<name>A0A482DQR6_9PEZI</name>
<dbReference type="Pfam" id="PF00961">
    <property type="entry name" value="LAGLIDADG_1"/>
    <property type="match status" value="2"/>
</dbReference>
<dbReference type="PANTHER" id="PTHR36181:SF2">
    <property type="entry name" value="INTRON-ENCODED ENDONUCLEASE AI3-RELATED"/>
    <property type="match status" value="1"/>
</dbReference>
<evidence type="ECO:0000313" key="2">
    <source>
        <dbReference type="EMBL" id="QBM09645.1"/>
    </source>
</evidence>
<sequence>MQEHPILSFGPLKSYFLLGKIQNEGQPAGNFNSFSTSKSRNLGSSETTREVYNLKDNLFKSWFIGFLEGKGFFLISKSGDLEFKLVHSTQDAQILFFIKKKLGFGIVRIQDKTKNTHCYKIKDKHGLLTLISIINGNLFLNSNKTQFNLWLTAFNKKYGTSIVYLENINKFNILDSWLCGFTDAIGRFILTINNNPEENLSVKLSYILVQKKDNYDQIKYLADILKGKINLEKNPEFCNVTIHTTKLSTVIKYFNIYPLKTKKSIIYLNWKKSYILITNKKHLTNKELNLLIRYKTNLNRLEKII</sequence>
<dbReference type="PANTHER" id="PTHR36181">
    <property type="entry name" value="INTRON-ENCODED ENDONUCLEASE AI3-RELATED"/>
    <property type="match status" value="1"/>
</dbReference>
<accession>A0A482DQR6</accession>